<protein>
    <submittedName>
        <fullName evidence="1">Uncharacterized protein</fullName>
    </submittedName>
</protein>
<comment type="caution">
    <text evidence="1">The sequence shown here is derived from an EMBL/GenBank/DDBJ whole genome shotgun (WGS) entry which is preliminary data.</text>
</comment>
<dbReference type="Proteomes" id="UP001153331">
    <property type="component" value="Unassembled WGS sequence"/>
</dbReference>
<gene>
    <name evidence="1" type="ORF">OPT61_g2641</name>
</gene>
<name>A0ACC2IKS2_9PLEO</name>
<proteinExistence type="predicted"/>
<keyword evidence="2" id="KW-1185">Reference proteome</keyword>
<reference evidence="1" key="1">
    <citation type="submission" date="2022-11" db="EMBL/GenBank/DDBJ databases">
        <title>Genome Sequence of Boeremia exigua.</title>
        <authorList>
            <person name="Buettner E."/>
        </authorList>
    </citation>
    <scope>NUCLEOTIDE SEQUENCE</scope>
    <source>
        <strain evidence="1">CU02</strain>
    </source>
</reference>
<evidence type="ECO:0000313" key="1">
    <source>
        <dbReference type="EMBL" id="KAJ8115786.1"/>
    </source>
</evidence>
<sequence length="476" mass="52129">MPSEKTNEQPEVLPPNWDLDRPRPPRWILIPTTIVILLLATISNMAANDINSSDPHYLQTFKGWGILFRITALVLISGYNTRWSHAGVRAVVVLAMSLGTYEVAMRLNPVRLQALQMAAGIMKAVRFHGKNDLRYEEIPIPDVKPGQVKIKPAWVGICGTDLHEYLGGPNLCPTTPHPITGEQVPVTFGHEFSGIVEEVADDVKDYKKGDRVVVQPIIYDGTCTACEEGLHNCCWSNGFIGLSGWGGGLADHIVVPSSTLYHLPDNVPLEIGALVEPLAVGWHAVKVSPFKKGDVVLILGGGPIGISTILALKAKGCDRIIVSEVSRKRQEFAKIFGADYIIDPTKEDVPKRCKELSDGKGVHIVYDCAGVQAALDQAVLATRPRGCILNIAIWEKPCTITANDFNFKERMYMGIATYEVGDFQEVIDALSAGSMKPHQMITQKIKLTEVEEKGFKSLIHDKDNQVKILVEVGGGD</sequence>
<dbReference type="EMBL" id="JAPHNI010000122">
    <property type="protein sequence ID" value="KAJ8115786.1"/>
    <property type="molecule type" value="Genomic_DNA"/>
</dbReference>
<evidence type="ECO:0000313" key="2">
    <source>
        <dbReference type="Proteomes" id="UP001153331"/>
    </source>
</evidence>
<organism evidence="1 2">
    <name type="scientific">Boeremia exigua</name>
    <dbReference type="NCBI Taxonomy" id="749465"/>
    <lineage>
        <taxon>Eukaryota</taxon>
        <taxon>Fungi</taxon>
        <taxon>Dikarya</taxon>
        <taxon>Ascomycota</taxon>
        <taxon>Pezizomycotina</taxon>
        <taxon>Dothideomycetes</taxon>
        <taxon>Pleosporomycetidae</taxon>
        <taxon>Pleosporales</taxon>
        <taxon>Pleosporineae</taxon>
        <taxon>Didymellaceae</taxon>
        <taxon>Boeremia</taxon>
    </lineage>
</organism>
<accession>A0ACC2IKS2</accession>